<gene>
    <name evidence="1" type="ORF">ACFQQL_00955</name>
</gene>
<dbReference type="EMBL" id="JBHTCQ010000001">
    <property type="protein sequence ID" value="MFC7403659.1"/>
    <property type="molecule type" value="Genomic_DNA"/>
</dbReference>
<dbReference type="PANTHER" id="PTHR36439:SF1">
    <property type="entry name" value="DUF1697 DOMAIN-CONTAINING PROTEIN"/>
    <property type="match status" value="1"/>
</dbReference>
<keyword evidence="2" id="KW-1185">Reference proteome</keyword>
<accession>A0ABW2Q2D2</accession>
<organism evidence="1 2">
    <name type="scientific">Georgenia alba</name>
    <dbReference type="NCBI Taxonomy" id="2233858"/>
    <lineage>
        <taxon>Bacteria</taxon>
        <taxon>Bacillati</taxon>
        <taxon>Actinomycetota</taxon>
        <taxon>Actinomycetes</taxon>
        <taxon>Micrococcales</taxon>
        <taxon>Bogoriellaceae</taxon>
        <taxon>Georgenia</taxon>
    </lineage>
</organism>
<dbReference type="PIRSF" id="PIRSF008502">
    <property type="entry name" value="UCP008502"/>
    <property type="match status" value="1"/>
</dbReference>
<dbReference type="InterPro" id="IPR012545">
    <property type="entry name" value="DUF1697"/>
</dbReference>
<dbReference type="SUPFAM" id="SSF160379">
    <property type="entry name" value="SP0830-like"/>
    <property type="match status" value="1"/>
</dbReference>
<evidence type="ECO:0000313" key="1">
    <source>
        <dbReference type="EMBL" id="MFC7403659.1"/>
    </source>
</evidence>
<dbReference type="Gene3D" id="3.30.70.1280">
    <property type="entry name" value="SP0830-like domains"/>
    <property type="match status" value="1"/>
</dbReference>
<dbReference type="PANTHER" id="PTHR36439">
    <property type="entry name" value="BLL4334 PROTEIN"/>
    <property type="match status" value="1"/>
</dbReference>
<dbReference type="Pfam" id="PF08002">
    <property type="entry name" value="DUF1697"/>
    <property type="match status" value="1"/>
</dbReference>
<comment type="caution">
    <text evidence="1">The sequence shown here is derived from an EMBL/GenBank/DDBJ whole genome shotgun (WGS) entry which is preliminary data.</text>
</comment>
<sequence>MTSYCALLRGIGPTNPNMRNEKLRGVLERLGFEGVASVISSGNVVFSTDAQDAAALEDRIQAALRADLGIPGGTIVRSRAELQELVDRAPFGDLPHSRETYLTVTFLKRPLDDPGTVPDPGFEGVRVIGYDAGARAILTVTDTTATGSPDYMVWLERTLGKDMTTRTWLTVNRILTRMTKTA</sequence>
<reference evidence="2" key="1">
    <citation type="journal article" date="2019" name="Int. J. Syst. Evol. Microbiol.">
        <title>The Global Catalogue of Microorganisms (GCM) 10K type strain sequencing project: providing services to taxonomists for standard genome sequencing and annotation.</title>
        <authorList>
            <consortium name="The Broad Institute Genomics Platform"/>
            <consortium name="The Broad Institute Genome Sequencing Center for Infectious Disease"/>
            <person name="Wu L."/>
            <person name="Ma J."/>
        </authorList>
    </citation>
    <scope>NUCLEOTIDE SEQUENCE [LARGE SCALE GENOMIC DNA]</scope>
    <source>
        <strain evidence="2">JCM 1490</strain>
    </source>
</reference>
<name>A0ABW2Q2D2_9MICO</name>
<dbReference type="Proteomes" id="UP001596455">
    <property type="component" value="Unassembled WGS sequence"/>
</dbReference>
<evidence type="ECO:0000313" key="2">
    <source>
        <dbReference type="Proteomes" id="UP001596455"/>
    </source>
</evidence>
<dbReference type="RefSeq" id="WP_382390329.1">
    <property type="nucleotide sequence ID" value="NZ_JBHTCQ010000001.1"/>
</dbReference>
<protein>
    <submittedName>
        <fullName evidence="1">DUF1697 domain-containing protein</fullName>
    </submittedName>
</protein>
<proteinExistence type="predicted"/>